<accession>A0A858MLN0</accession>
<dbReference type="Proteomes" id="UP000501374">
    <property type="component" value="Chromosome"/>
</dbReference>
<dbReference type="CDD" id="cd20226">
    <property type="entry name" value="PFM_Cry51Aa-like"/>
    <property type="match status" value="1"/>
</dbReference>
<dbReference type="PIRSF" id="PIRSF026584">
    <property type="entry name" value="Delta_tox"/>
    <property type="match status" value="1"/>
</dbReference>
<dbReference type="Pfam" id="PF03318">
    <property type="entry name" value="ETX_MTX2"/>
    <property type="match status" value="1"/>
</dbReference>
<dbReference type="InterPro" id="IPR004991">
    <property type="entry name" value="Aerolysin-like"/>
</dbReference>
<protein>
    <submittedName>
        <fullName evidence="1">ETX/MTX2 family pore-forming toxin</fullName>
    </submittedName>
</protein>
<dbReference type="Gene3D" id="2.170.15.10">
    <property type="entry name" value="Proaerolysin, chain A, domain 3"/>
    <property type="match status" value="1"/>
</dbReference>
<evidence type="ECO:0000313" key="1">
    <source>
        <dbReference type="EMBL" id="QIW21381.2"/>
    </source>
</evidence>
<dbReference type="SUPFAM" id="SSF56973">
    <property type="entry name" value="Aerolisin/ETX pore-forming domain"/>
    <property type="match status" value="1"/>
</dbReference>
<dbReference type="RefSeq" id="WP_172555206.1">
    <property type="nucleotide sequence ID" value="NZ_CP035727.2"/>
</dbReference>
<dbReference type="AlphaFoldDB" id="A0A858MLN0"/>
<gene>
    <name evidence="1" type="ORF">EVG22_24445</name>
</gene>
<proteinExistence type="predicted"/>
<dbReference type="EMBL" id="CP035727">
    <property type="protein sequence ID" value="QIW21381.2"/>
    <property type="molecule type" value="Genomic_DNA"/>
</dbReference>
<name>A0A858MLN0_BACTU</name>
<reference evidence="2" key="1">
    <citation type="submission" date="2019-02" db="EMBL/GenBank/DDBJ databases">
        <title>Structural and Functional analysis of Lanthipeptide from Bacillus thuringiensis serovar andalousiensis B23193.</title>
        <authorList>
            <person name="Andreeva J.V."/>
            <person name="Grigoreva A."/>
        </authorList>
    </citation>
    <scope>NUCLEOTIDE SEQUENCE [LARGE SCALE GENOMIC DNA]</scope>
    <source>
        <strain evidence="2">B23193</strain>
    </source>
</reference>
<dbReference type="InterPro" id="IPR011218">
    <property type="entry name" value="Insecticidal_delta_endotoxin"/>
</dbReference>
<sequence length="311" mass="34106">MAITDVQSSAADFMNWAIPYYLNGTVTAQQFYPYVIKNPIAVPEQLFFVTIPVQKVASVQVIENNTSLTQSQTLKFSEKAIETTTSSTTEGYKVGSGITSTSKFSYTTKIFGSSIGLEQTFTVNVNSEYNHSSTETTTQTTERLWKVTQPVSVLPYTRIVATLTIMGGEVEIPMTLNANLLGQGLDTEYYCGADFSSPDYPNAWQPFMASNLYDTSWPNKPASFAGGNGNELILKGASITTNGPSLYSTVHFEQTPLPGYERLSEPKSWYSNEVVLRDGTMITIPDLDPATGRVLPSKMPEPILASSRIND</sequence>
<organism evidence="1 2">
    <name type="scientific">Bacillus thuringiensis serovar andalousiensis</name>
    <dbReference type="NCBI Taxonomy" id="257985"/>
    <lineage>
        <taxon>Bacteria</taxon>
        <taxon>Bacillati</taxon>
        <taxon>Bacillota</taxon>
        <taxon>Bacilli</taxon>
        <taxon>Bacillales</taxon>
        <taxon>Bacillaceae</taxon>
        <taxon>Bacillus</taxon>
        <taxon>Bacillus cereus group</taxon>
    </lineage>
</organism>
<evidence type="ECO:0000313" key="2">
    <source>
        <dbReference type="Proteomes" id="UP000501374"/>
    </source>
</evidence>